<sequence length="747" mass="78716">MDRDTALPGFAPADHAADHAAEHGTDHLAANAPASRARRRFLTGATLAGGSLVLGFSLDAAARPAASAPPAEADFAPDAFLRIAPDGTVTMTMPYVEMGQGTYTSIPMLLAEELEVDLARVRVEHAPPDDARYANPLLGFQVTGGSTTIRAAFEPMRRAGASARRMLVGAAAARWGVAPDSCRAEHGAVLHPPSGRRLAYGALLAEAARQPLPDSVALKPASAFRLIGTPARRLDTPAKVNGTALYGIDARPPGLRVAALMQAPAIGGRLRGVDPAPALAMRGVSQVVVLDDCVAVVAAHMGAARKGLAALRPDWDDGPNAGLDSAAIWRDMAAASARGGVKARDDGDVDAALAGAAQRLDAVYQLPFLIHAAMEPLNCTVDVRADACEVWVGTQVLTRARAAAAEASGLPVERVTVHNHLLGGGFGRRLEIDSVALAVRIARQVKGPLKVVWSREEDIRHDMYRPAFHDVVRGGLDADGRVVAWHHRITGSSVIRRWAPPLYRDGLDPEVIDGADRPPYALASVRVEYQNHEPPLPTAFWRGVGPTHNLFVVESFIDELAVLAGRDPLRFRLDQAPDPRARAVLERAAAEAGWGQPLPARAGRGVALGFAFGSWIAMVCEVEVASDGSVRARRVTTAVDCGVVVNPDTVRAQIEGGAIFGLSAALHGQATVRDGRIEQSNFHDAPVLRMNELPRFSTHLLPSEAAPGGVGEPGTAIVAPALANAVRAATGVRTRRLPLDRAALAQA</sequence>
<dbReference type="InterPro" id="IPR037165">
    <property type="entry name" value="AldOxase/xan_DH_Mopterin-bd_sf"/>
</dbReference>
<dbReference type="InterPro" id="IPR012368">
    <property type="entry name" value="OxRdtase_Mopterin-bd_su_IorB"/>
</dbReference>
<evidence type="ECO:0000313" key="2">
    <source>
        <dbReference type="Proteomes" id="UP000675920"/>
    </source>
</evidence>
<reference evidence="3" key="1">
    <citation type="journal article" date="2016" name="Bioengineered">
        <title>Xanthine dehydrogenase: An old enzyme with new knowledge and prospects.</title>
        <authorList>
            <person name="Wang C.H."/>
            <person name="Zhang C."/>
            <person name="Xing X.H."/>
        </authorList>
    </citation>
    <scope>NUCLEOTIDE SEQUENCE</scope>
</reference>
<dbReference type="Pfam" id="PF02738">
    <property type="entry name" value="MoCoBD_1"/>
    <property type="match status" value="1"/>
</dbReference>
<dbReference type="PANTHER" id="PTHR47495">
    <property type="entry name" value="ALDEHYDE DEHYDROGENASE"/>
    <property type="match status" value="1"/>
</dbReference>
<dbReference type="PANTHER" id="PTHR47495:SF2">
    <property type="entry name" value="ALDEHYDE DEHYDROGENASE"/>
    <property type="match status" value="1"/>
</dbReference>
<dbReference type="AlphaFoldDB" id="A0A8B6X9U1"/>
<feature type="domain" description="Aldehyde oxidase/xanthine dehydrogenase a/b hammerhead" evidence="1">
    <location>
        <begin position="241"/>
        <end position="319"/>
    </location>
</feature>
<dbReference type="Pfam" id="PF20256">
    <property type="entry name" value="MoCoBD_2"/>
    <property type="match status" value="2"/>
</dbReference>
<evidence type="ECO:0000313" key="3">
    <source>
        <dbReference type="RefSeq" id="WP_084544860.1"/>
    </source>
</evidence>
<protein>
    <submittedName>
        <fullName evidence="3">Xanthine dehydrogenase family protein molybdopterin-binding subunit</fullName>
        <ecNumber evidence="3">1.-.-.-</ecNumber>
    </submittedName>
</protein>
<proteinExistence type="predicted"/>
<organism evidence="2 3">
    <name type="scientific">Derxia gummosa DSM 723</name>
    <dbReference type="NCBI Taxonomy" id="1121388"/>
    <lineage>
        <taxon>Bacteria</taxon>
        <taxon>Pseudomonadati</taxon>
        <taxon>Pseudomonadota</taxon>
        <taxon>Betaproteobacteria</taxon>
        <taxon>Burkholderiales</taxon>
        <taxon>Alcaligenaceae</taxon>
        <taxon>Derxia</taxon>
    </lineage>
</organism>
<dbReference type="InterPro" id="IPR046867">
    <property type="entry name" value="AldOxase/xan_DH_MoCoBD2"/>
</dbReference>
<dbReference type="RefSeq" id="WP_084544860.1">
    <property type="nucleotide sequence ID" value="NZ_AXWS01000008.1"/>
</dbReference>
<dbReference type="PIRSF" id="PIRSF036389">
    <property type="entry name" value="IOR_B"/>
    <property type="match status" value="1"/>
</dbReference>
<evidence type="ECO:0000259" key="1">
    <source>
        <dbReference type="SMART" id="SM01008"/>
    </source>
</evidence>
<dbReference type="GO" id="GO:0016491">
    <property type="term" value="F:oxidoreductase activity"/>
    <property type="evidence" value="ECO:0007669"/>
    <property type="project" value="InterPro"/>
</dbReference>
<accession>A0A8B6X9U1</accession>
<dbReference type="InterPro" id="IPR008274">
    <property type="entry name" value="AldOxase/xan_DH_MoCoBD1"/>
</dbReference>
<dbReference type="Gene3D" id="3.90.1170.50">
    <property type="entry name" value="Aldehyde oxidase/xanthine dehydrogenase, a/b hammerhead"/>
    <property type="match status" value="1"/>
</dbReference>
<reference evidence="3" key="2">
    <citation type="submission" date="2025-08" db="UniProtKB">
        <authorList>
            <consortium name="RefSeq"/>
        </authorList>
    </citation>
    <scope>IDENTIFICATION</scope>
</reference>
<keyword evidence="2" id="KW-1185">Reference proteome</keyword>
<dbReference type="SUPFAM" id="SSF56003">
    <property type="entry name" value="Molybdenum cofactor-binding domain"/>
    <property type="match status" value="2"/>
</dbReference>
<dbReference type="OrthoDB" id="6073217at2"/>
<dbReference type="EC" id="1.-.-.-" evidence="3"/>
<dbReference type="Proteomes" id="UP000675920">
    <property type="component" value="Unplaced"/>
</dbReference>
<dbReference type="PROSITE" id="PS51318">
    <property type="entry name" value="TAT"/>
    <property type="match status" value="1"/>
</dbReference>
<dbReference type="InterPro" id="IPR000674">
    <property type="entry name" value="Ald_Oxase/Xan_DH_a/b"/>
</dbReference>
<dbReference type="Gene3D" id="3.30.365.10">
    <property type="entry name" value="Aldehyde oxidase/xanthine dehydrogenase, molybdopterin binding domain"/>
    <property type="match status" value="4"/>
</dbReference>
<dbReference type="InterPro" id="IPR006311">
    <property type="entry name" value="TAT_signal"/>
</dbReference>
<dbReference type="InterPro" id="IPR052516">
    <property type="entry name" value="N-heterocyclic_Hydroxylase"/>
</dbReference>
<dbReference type="SMART" id="SM01008">
    <property type="entry name" value="Ald_Xan_dh_C"/>
    <property type="match status" value="1"/>
</dbReference>
<name>A0A8B6X9U1_9BURK</name>